<dbReference type="AlphaFoldDB" id="A0A8J2YY92"/>
<dbReference type="RefSeq" id="WP_189050316.1">
    <property type="nucleotide sequence ID" value="NZ_BMJQ01000013.1"/>
</dbReference>
<dbReference type="Proteomes" id="UP000646365">
    <property type="component" value="Unassembled WGS sequence"/>
</dbReference>
<keyword evidence="4" id="KW-1185">Reference proteome</keyword>
<dbReference type="InterPro" id="IPR036157">
    <property type="entry name" value="dUTPase-like_sf"/>
</dbReference>
<dbReference type="PANTHER" id="PTHR42680:SF3">
    <property type="entry name" value="DCTP DEAMINASE"/>
    <property type="match status" value="1"/>
</dbReference>
<sequence>MSDGGTTKFNTGILPSQTLRALVAEGAITASEPILDDQVQPASVDLRLGPVAYRVRASFLPGRHATVKERLDAVEMHAIDLSKGAVFERHCVYIVPLLESVRLTPGLSALANPKSSTGRLDVFARLITDHGTEFDRVEAGYAGPLYAEISPRAFSVRVHTGTRLLQLRLRRGEPSHDDTSLRALHQAVGLNDTAPDQANIKGGIAFTVDIRGDENGLVGYRARRHAGLIDLDRIDYYDPLDFWEPIHRRGRSGIILDPNDFYILASKESVVVPADHAAEMLAYDSLVGEFRVHYAGFFDPGFGLGETGGAGSRAVLEVRAHEVPFLIEDGQVVGRLVYERLTERPDKLYGQGIGSNYQSQGLRLGKQFRRI</sequence>
<feature type="domain" description="2'-deoxycytidine 5'-triphosphate deaminase N-terminal" evidence="1">
    <location>
        <begin position="11"/>
        <end position="173"/>
    </location>
</feature>
<evidence type="ECO:0000313" key="3">
    <source>
        <dbReference type="EMBL" id="GGF35147.1"/>
    </source>
</evidence>
<name>A0A8J2YY92_9PROT</name>
<dbReference type="PANTHER" id="PTHR42680">
    <property type="entry name" value="DCTP DEAMINASE"/>
    <property type="match status" value="1"/>
</dbReference>
<reference evidence="3" key="1">
    <citation type="journal article" date="2014" name="Int. J. Syst. Evol. Microbiol.">
        <title>Complete genome sequence of Corynebacterium casei LMG S-19264T (=DSM 44701T), isolated from a smear-ripened cheese.</title>
        <authorList>
            <consortium name="US DOE Joint Genome Institute (JGI-PGF)"/>
            <person name="Walter F."/>
            <person name="Albersmeier A."/>
            <person name="Kalinowski J."/>
            <person name="Ruckert C."/>
        </authorList>
    </citation>
    <scope>NUCLEOTIDE SEQUENCE</scope>
    <source>
        <strain evidence="3">CGMCC 1.15725</strain>
    </source>
</reference>
<dbReference type="Gene3D" id="2.70.40.10">
    <property type="match status" value="2"/>
</dbReference>
<evidence type="ECO:0000259" key="2">
    <source>
        <dbReference type="Pfam" id="PF22569"/>
    </source>
</evidence>
<reference evidence="3" key="2">
    <citation type="submission" date="2020-09" db="EMBL/GenBank/DDBJ databases">
        <authorList>
            <person name="Sun Q."/>
            <person name="Zhou Y."/>
        </authorList>
    </citation>
    <scope>NUCLEOTIDE SEQUENCE</scope>
    <source>
        <strain evidence="3">CGMCC 1.15725</strain>
    </source>
</reference>
<feature type="domain" description="2'-deoxycytidine 5'-triphosphate deaminase C-terminal" evidence="2">
    <location>
        <begin position="178"/>
        <end position="368"/>
    </location>
</feature>
<dbReference type="SUPFAM" id="SSF51283">
    <property type="entry name" value="dUTPase-like"/>
    <property type="match status" value="2"/>
</dbReference>
<dbReference type="InterPro" id="IPR010550">
    <property type="entry name" value="DCD_N"/>
</dbReference>
<dbReference type="Pfam" id="PF22569">
    <property type="entry name" value="DCD_C"/>
    <property type="match status" value="1"/>
</dbReference>
<dbReference type="EMBL" id="BMJQ01000013">
    <property type="protein sequence ID" value="GGF35147.1"/>
    <property type="molecule type" value="Genomic_DNA"/>
</dbReference>
<protein>
    <submittedName>
        <fullName evidence="3">2'-deoxycytidine 5'-triphosphate deaminase</fullName>
    </submittedName>
</protein>
<accession>A0A8J2YY92</accession>
<evidence type="ECO:0000259" key="1">
    <source>
        <dbReference type="Pfam" id="PF06559"/>
    </source>
</evidence>
<comment type="caution">
    <text evidence="3">The sequence shown here is derived from an EMBL/GenBank/DDBJ whole genome shotgun (WGS) entry which is preliminary data.</text>
</comment>
<evidence type="ECO:0000313" key="4">
    <source>
        <dbReference type="Proteomes" id="UP000646365"/>
    </source>
</evidence>
<gene>
    <name evidence="3" type="primary">dcd</name>
    <name evidence="3" type="ORF">GCM10011611_46770</name>
</gene>
<dbReference type="NCBIfam" id="NF005734">
    <property type="entry name" value="PRK07559.1"/>
    <property type="match status" value="1"/>
</dbReference>
<dbReference type="InterPro" id="IPR053811">
    <property type="entry name" value="DCD_C"/>
</dbReference>
<dbReference type="GO" id="GO:0008829">
    <property type="term" value="F:dCTP deaminase activity"/>
    <property type="evidence" value="ECO:0007669"/>
    <property type="project" value="InterPro"/>
</dbReference>
<proteinExistence type="predicted"/>
<dbReference type="Pfam" id="PF06559">
    <property type="entry name" value="DCD_N"/>
    <property type="match status" value="1"/>
</dbReference>
<organism evidence="3 4">
    <name type="scientific">Aliidongia dinghuensis</name>
    <dbReference type="NCBI Taxonomy" id="1867774"/>
    <lineage>
        <taxon>Bacteria</taxon>
        <taxon>Pseudomonadati</taxon>
        <taxon>Pseudomonadota</taxon>
        <taxon>Alphaproteobacteria</taxon>
        <taxon>Rhodospirillales</taxon>
        <taxon>Dongiaceae</taxon>
        <taxon>Aliidongia</taxon>
    </lineage>
</organism>
<dbReference type="GO" id="GO:0009394">
    <property type="term" value="P:2'-deoxyribonucleotide metabolic process"/>
    <property type="evidence" value="ECO:0007669"/>
    <property type="project" value="InterPro"/>
</dbReference>